<sequence length="150" mass="16841">MNCTSHGNCGLQFPLMACLNGLAGLWRRPLDNALRRRLSLHPSHRSSTLSQRRRAASRDERCAEGLPGHSHTLHPTERGCPRRPLTEGAVILHPHARAASLRLLHDFSETLLIALHSFRHSRPPFDVALAVRCALFFALSCPRRLPSRRP</sequence>
<keyword evidence="3" id="KW-1185">Reference proteome</keyword>
<gene>
    <name evidence="2" type="ORF">BU26DRAFT_126809</name>
</gene>
<dbReference type="EMBL" id="ML987206">
    <property type="protein sequence ID" value="KAF2243127.1"/>
    <property type="molecule type" value="Genomic_DNA"/>
</dbReference>
<protein>
    <submittedName>
        <fullName evidence="2">Uncharacterized protein</fullName>
    </submittedName>
</protein>
<dbReference type="RefSeq" id="XP_033678131.1">
    <property type="nucleotide sequence ID" value="XM_033819590.1"/>
</dbReference>
<dbReference type="AlphaFoldDB" id="A0A6A6HYM3"/>
<dbReference type="Proteomes" id="UP000800094">
    <property type="component" value="Unassembled WGS sequence"/>
</dbReference>
<accession>A0A6A6HYM3</accession>
<dbReference type="GeneID" id="54572920"/>
<feature type="region of interest" description="Disordered" evidence="1">
    <location>
        <begin position="42"/>
        <end position="80"/>
    </location>
</feature>
<evidence type="ECO:0000313" key="2">
    <source>
        <dbReference type="EMBL" id="KAF2243127.1"/>
    </source>
</evidence>
<name>A0A6A6HYM3_9PLEO</name>
<reference evidence="2" key="1">
    <citation type="journal article" date="2020" name="Stud. Mycol.">
        <title>101 Dothideomycetes genomes: a test case for predicting lifestyles and emergence of pathogens.</title>
        <authorList>
            <person name="Haridas S."/>
            <person name="Albert R."/>
            <person name="Binder M."/>
            <person name="Bloem J."/>
            <person name="Labutti K."/>
            <person name="Salamov A."/>
            <person name="Andreopoulos B."/>
            <person name="Baker S."/>
            <person name="Barry K."/>
            <person name="Bills G."/>
            <person name="Bluhm B."/>
            <person name="Cannon C."/>
            <person name="Castanera R."/>
            <person name="Culley D."/>
            <person name="Daum C."/>
            <person name="Ezra D."/>
            <person name="Gonzalez J."/>
            <person name="Henrissat B."/>
            <person name="Kuo A."/>
            <person name="Liang C."/>
            <person name="Lipzen A."/>
            <person name="Lutzoni F."/>
            <person name="Magnuson J."/>
            <person name="Mondo S."/>
            <person name="Nolan M."/>
            <person name="Ohm R."/>
            <person name="Pangilinan J."/>
            <person name="Park H.-J."/>
            <person name="Ramirez L."/>
            <person name="Alfaro M."/>
            <person name="Sun H."/>
            <person name="Tritt A."/>
            <person name="Yoshinaga Y."/>
            <person name="Zwiers L.-H."/>
            <person name="Turgeon B."/>
            <person name="Goodwin S."/>
            <person name="Spatafora J."/>
            <person name="Crous P."/>
            <person name="Grigoriev I."/>
        </authorList>
    </citation>
    <scope>NUCLEOTIDE SEQUENCE</scope>
    <source>
        <strain evidence="2">CBS 122368</strain>
    </source>
</reference>
<evidence type="ECO:0000313" key="3">
    <source>
        <dbReference type="Proteomes" id="UP000800094"/>
    </source>
</evidence>
<proteinExistence type="predicted"/>
<organism evidence="2 3">
    <name type="scientific">Trematosphaeria pertusa</name>
    <dbReference type="NCBI Taxonomy" id="390896"/>
    <lineage>
        <taxon>Eukaryota</taxon>
        <taxon>Fungi</taxon>
        <taxon>Dikarya</taxon>
        <taxon>Ascomycota</taxon>
        <taxon>Pezizomycotina</taxon>
        <taxon>Dothideomycetes</taxon>
        <taxon>Pleosporomycetidae</taxon>
        <taxon>Pleosporales</taxon>
        <taxon>Massarineae</taxon>
        <taxon>Trematosphaeriaceae</taxon>
        <taxon>Trematosphaeria</taxon>
    </lineage>
</organism>
<evidence type="ECO:0000256" key="1">
    <source>
        <dbReference type="SAM" id="MobiDB-lite"/>
    </source>
</evidence>